<name>A0AAE0YF35_9GAST</name>
<feature type="signal peptide" evidence="1">
    <location>
        <begin position="1"/>
        <end position="19"/>
    </location>
</feature>
<accession>A0AAE0YF35</accession>
<gene>
    <name evidence="2" type="ORF">RRG08_023416</name>
</gene>
<protein>
    <recommendedName>
        <fullName evidence="4">Secreted protein</fullName>
    </recommendedName>
</protein>
<evidence type="ECO:0000313" key="2">
    <source>
        <dbReference type="EMBL" id="KAK3742584.1"/>
    </source>
</evidence>
<dbReference type="AlphaFoldDB" id="A0AAE0YF35"/>
<comment type="caution">
    <text evidence="2">The sequence shown here is derived from an EMBL/GenBank/DDBJ whole genome shotgun (WGS) entry which is preliminary data.</text>
</comment>
<sequence>MRFLFTTVILSLVPWSAHGDGNSDCVDALQRCYDYNAYAMQQKLDADDVTVISDGCMLYSMALQCMNSLDCPKTTQFKQKMKKLKKDLYKETKGLCLENGQLDDCFYKLIGCYGFFVQADEDLKKHDSKAGCLEVANFEKCTEAIKAQCPAIAVSDVYSSWEPLNKDAHNAGCDVDCNKALQECSYEIDISDPSDKDEYCSALTKTKDCLKKTVNDVGCSSTQSQDYLQKAVKQKASKYASQCNGVPATAQTSMVLLLVMIAASLVNRNFSQ</sequence>
<keyword evidence="1" id="KW-0732">Signal</keyword>
<dbReference type="EMBL" id="JAWDGP010006346">
    <property type="protein sequence ID" value="KAK3742584.1"/>
    <property type="molecule type" value="Genomic_DNA"/>
</dbReference>
<proteinExistence type="predicted"/>
<organism evidence="2 3">
    <name type="scientific">Elysia crispata</name>
    <name type="common">lettuce slug</name>
    <dbReference type="NCBI Taxonomy" id="231223"/>
    <lineage>
        <taxon>Eukaryota</taxon>
        <taxon>Metazoa</taxon>
        <taxon>Spiralia</taxon>
        <taxon>Lophotrochozoa</taxon>
        <taxon>Mollusca</taxon>
        <taxon>Gastropoda</taxon>
        <taxon>Heterobranchia</taxon>
        <taxon>Euthyneura</taxon>
        <taxon>Panpulmonata</taxon>
        <taxon>Sacoglossa</taxon>
        <taxon>Placobranchoidea</taxon>
        <taxon>Plakobranchidae</taxon>
        <taxon>Elysia</taxon>
    </lineage>
</organism>
<keyword evidence="3" id="KW-1185">Reference proteome</keyword>
<evidence type="ECO:0000313" key="3">
    <source>
        <dbReference type="Proteomes" id="UP001283361"/>
    </source>
</evidence>
<feature type="chain" id="PRO_5041972347" description="Secreted protein" evidence="1">
    <location>
        <begin position="20"/>
        <end position="272"/>
    </location>
</feature>
<evidence type="ECO:0000256" key="1">
    <source>
        <dbReference type="SAM" id="SignalP"/>
    </source>
</evidence>
<dbReference type="Proteomes" id="UP001283361">
    <property type="component" value="Unassembled WGS sequence"/>
</dbReference>
<evidence type="ECO:0008006" key="4">
    <source>
        <dbReference type="Google" id="ProtNLM"/>
    </source>
</evidence>
<reference evidence="2" key="1">
    <citation type="journal article" date="2023" name="G3 (Bethesda)">
        <title>A reference genome for the long-term kleptoplast-retaining sea slug Elysia crispata morphotype clarki.</title>
        <authorList>
            <person name="Eastman K.E."/>
            <person name="Pendleton A.L."/>
            <person name="Shaikh M.A."/>
            <person name="Suttiyut T."/>
            <person name="Ogas R."/>
            <person name="Tomko P."/>
            <person name="Gavelis G."/>
            <person name="Widhalm J.R."/>
            <person name="Wisecaver J.H."/>
        </authorList>
    </citation>
    <scope>NUCLEOTIDE SEQUENCE</scope>
    <source>
        <strain evidence="2">ECLA1</strain>
    </source>
</reference>